<organism evidence="1 2">
    <name type="scientific">Paenibacillus foliorum</name>
    <dbReference type="NCBI Taxonomy" id="2654974"/>
    <lineage>
        <taxon>Bacteria</taxon>
        <taxon>Bacillati</taxon>
        <taxon>Bacillota</taxon>
        <taxon>Bacilli</taxon>
        <taxon>Bacillales</taxon>
        <taxon>Paenibacillaceae</taxon>
        <taxon>Paenibacillus</taxon>
    </lineage>
</organism>
<dbReference type="PANTHER" id="PTHR37807:SF3">
    <property type="entry name" value="OS07G0160300 PROTEIN"/>
    <property type="match status" value="1"/>
</dbReference>
<dbReference type="EMBL" id="WHOD01000052">
    <property type="protein sequence ID" value="NOU93914.1"/>
    <property type="molecule type" value="Genomic_DNA"/>
</dbReference>
<name>A0A972GT08_9BACL</name>
<dbReference type="Pfam" id="PF13671">
    <property type="entry name" value="AAA_33"/>
    <property type="match status" value="1"/>
</dbReference>
<evidence type="ECO:0000313" key="2">
    <source>
        <dbReference type="Proteomes" id="UP000641588"/>
    </source>
</evidence>
<sequence>MRKLIFFVGPAGAGKTTIAKALARKRRMAFLDMDTLLRPSAEVIMRISGNDPNDRDSFVYKTHCRDLGYRVTIDAALENVELGLDVIVVGPFTKEIENPLWLEQELKRINASSHDVDVMAIFVSLPDKELYRQRIQARGLEMDEWKLENWSEFSHSLVQRQIKWPLPASSVYYFDNSGQLTEEKFSLIEQFVFGDGHNG</sequence>
<gene>
    <name evidence="1" type="ORF">GC093_11900</name>
</gene>
<evidence type="ECO:0000313" key="1">
    <source>
        <dbReference type="EMBL" id="NOU93914.1"/>
    </source>
</evidence>
<dbReference type="AlphaFoldDB" id="A0A972GT08"/>
<proteinExistence type="predicted"/>
<reference evidence="1" key="1">
    <citation type="submission" date="2019-10" db="EMBL/GenBank/DDBJ databases">
        <title>Description of Paenibacillus glebae sp. nov.</title>
        <authorList>
            <person name="Carlier A."/>
            <person name="Qi S."/>
        </authorList>
    </citation>
    <scope>NUCLEOTIDE SEQUENCE</scope>
    <source>
        <strain evidence="1">LMG 31456</strain>
    </source>
</reference>
<comment type="caution">
    <text evidence="1">The sequence shown here is derived from an EMBL/GenBank/DDBJ whole genome shotgun (WGS) entry which is preliminary data.</text>
</comment>
<accession>A0A972GT08</accession>
<dbReference type="PRINTS" id="PR01100">
    <property type="entry name" value="SHIKIMTKNASE"/>
</dbReference>
<dbReference type="Gene3D" id="3.40.50.300">
    <property type="entry name" value="P-loop containing nucleotide triphosphate hydrolases"/>
    <property type="match status" value="1"/>
</dbReference>
<dbReference type="PANTHER" id="PTHR37807">
    <property type="entry name" value="OS07G0160300 PROTEIN"/>
    <property type="match status" value="1"/>
</dbReference>
<dbReference type="RefSeq" id="WP_171652120.1">
    <property type="nucleotide sequence ID" value="NZ_WHOD01000052.1"/>
</dbReference>
<dbReference type="SUPFAM" id="SSF52540">
    <property type="entry name" value="P-loop containing nucleoside triphosphate hydrolases"/>
    <property type="match status" value="1"/>
</dbReference>
<dbReference type="Proteomes" id="UP000641588">
    <property type="component" value="Unassembled WGS sequence"/>
</dbReference>
<keyword evidence="2" id="KW-1185">Reference proteome</keyword>
<protein>
    <submittedName>
        <fullName evidence="1">AAA family ATPase</fullName>
    </submittedName>
</protein>
<dbReference type="InterPro" id="IPR027417">
    <property type="entry name" value="P-loop_NTPase"/>
</dbReference>